<keyword evidence="8" id="KW-0520">NAD</keyword>
<dbReference type="Pfam" id="PF02826">
    <property type="entry name" value="2-Hacid_dh_C"/>
    <property type="match status" value="1"/>
</dbReference>
<dbReference type="PROSITE" id="PS00065">
    <property type="entry name" value="D_2_HYDROXYACID_DH_1"/>
    <property type="match status" value="1"/>
</dbReference>
<dbReference type="SUPFAM" id="SSF55021">
    <property type="entry name" value="ACT-like"/>
    <property type="match status" value="1"/>
</dbReference>
<dbReference type="SUPFAM" id="SSF51735">
    <property type="entry name" value="NAD(P)-binding Rossmann-fold domains"/>
    <property type="match status" value="1"/>
</dbReference>
<dbReference type="InterPro" id="IPR006140">
    <property type="entry name" value="D-isomer_DH_NAD-bd"/>
</dbReference>
<dbReference type="InterPro" id="IPR029752">
    <property type="entry name" value="D-isomer_DH_CS1"/>
</dbReference>
<dbReference type="EC" id="1.1.1.399" evidence="4"/>
<evidence type="ECO:0000256" key="12">
    <source>
        <dbReference type="RuleBase" id="RU003719"/>
    </source>
</evidence>
<comment type="catalytic activity">
    <reaction evidence="10">
        <text>(R)-2-hydroxyglutarate + NAD(+) = 2-oxoglutarate + NADH + H(+)</text>
        <dbReference type="Rhea" id="RHEA:49612"/>
        <dbReference type="ChEBI" id="CHEBI:15378"/>
        <dbReference type="ChEBI" id="CHEBI:15801"/>
        <dbReference type="ChEBI" id="CHEBI:16810"/>
        <dbReference type="ChEBI" id="CHEBI:57540"/>
        <dbReference type="ChEBI" id="CHEBI:57945"/>
        <dbReference type="EC" id="1.1.1.399"/>
    </reaction>
</comment>
<evidence type="ECO:0000313" key="14">
    <source>
        <dbReference type="EMBL" id="MQM72722.1"/>
    </source>
</evidence>
<dbReference type="CDD" id="cd04901">
    <property type="entry name" value="ACT_3PGDH"/>
    <property type="match status" value="1"/>
</dbReference>
<evidence type="ECO:0000313" key="15">
    <source>
        <dbReference type="Proteomes" id="UP000473648"/>
    </source>
</evidence>
<name>A0A6L5GRL6_9FIRM</name>
<evidence type="ECO:0000256" key="1">
    <source>
        <dbReference type="ARBA" id="ARBA00003800"/>
    </source>
</evidence>
<protein>
    <recommendedName>
        <fullName evidence="6">D-3-phosphoglycerate dehydrogenase</fullName>
        <ecNumber evidence="4">1.1.1.399</ecNumber>
        <ecNumber evidence="5">1.1.1.95</ecNumber>
    </recommendedName>
    <alternativeName>
        <fullName evidence="9">2-oxoglutarate reductase</fullName>
    </alternativeName>
</protein>
<evidence type="ECO:0000256" key="11">
    <source>
        <dbReference type="ARBA" id="ARBA00048731"/>
    </source>
</evidence>
<reference evidence="14" key="1">
    <citation type="journal article" date="2020" name="Appl. Environ. Microbiol.">
        <title>Medium-Chain Fatty Acid Synthesis by 'Candidatus Weimeria bifida' gen. nov., sp. nov., and 'Candidatus Pseudoramibacter fermentans' sp. nov.</title>
        <authorList>
            <person name="Scarborough M.J."/>
            <person name="Myers K.S."/>
            <person name="Donohue T.J."/>
            <person name="Noguera D.R."/>
        </authorList>
    </citation>
    <scope>NUCLEOTIDE SEQUENCE</scope>
    <source>
        <strain evidence="14">EUB1.1</strain>
    </source>
</reference>
<comment type="caution">
    <text evidence="14">The sequence shown here is derived from an EMBL/GenBank/DDBJ whole genome shotgun (WGS) entry which is preliminary data.</text>
</comment>
<evidence type="ECO:0000259" key="13">
    <source>
        <dbReference type="PROSITE" id="PS51671"/>
    </source>
</evidence>
<comment type="catalytic activity">
    <reaction evidence="11">
        <text>(2R)-3-phosphoglycerate + NAD(+) = 3-phosphooxypyruvate + NADH + H(+)</text>
        <dbReference type="Rhea" id="RHEA:12641"/>
        <dbReference type="ChEBI" id="CHEBI:15378"/>
        <dbReference type="ChEBI" id="CHEBI:18110"/>
        <dbReference type="ChEBI" id="CHEBI:57540"/>
        <dbReference type="ChEBI" id="CHEBI:57945"/>
        <dbReference type="ChEBI" id="CHEBI:58272"/>
        <dbReference type="EC" id="1.1.1.95"/>
    </reaction>
</comment>
<dbReference type="Pfam" id="PF00389">
    <property type="entry name" value="2-Hacid_dh"/>
    <property type="match status" value="1"/>
</dbReference>
<dbReference type="SUPFAM" id="SSF52283">
    <property type="entry name" value="Formate/glycerate dehydrogenase catalytic domain-like"/>
    <property type="match status" value="1"/>
</dbReference>
<gene>
    <name evidence="14" type="ORF">FRC53_04740</name>
</gene>
<evidence type="ECO:0000256" key="6">
    <source>
        <dbReference type="ARBA" id="ARBA00021582"/>
    </source>
</evidence>
<dbReference type="GO" id="GO:0004617">
    <property type="term" value="F:phosphoglycerate dehydrogenase activity"/>
    <property type="evidence" value="ECO:0007669"/>
    <property type="project" value="UniProtKB-EC"/>
</dbReference>
<feature type="domain" description="ACT" evidence="13">
    <location>
        <begin position="321"/>
        <end position="391"/>
    </location>
</feature>
<evidence type="ECO:0000256" key="2">
    <source>
        <dbReference type="ARBA" id="ARBA00005216"/>
    </source>
</evidence>
<comment type="function">
    <text evidence="1">Catalyzes the reversible oxidation of 3-phospho-D-glycerate to 3-phosphonooxypyruvate, the first step of the phosphorylated L-serine biosynthesis pathway. Also catalyzes the reversible oxidation of 2-hydroxyglutarate to 2-oxoglutarate.</text>
</comment>
<proteinExistence type="inferred from homology"/>
<organism evidence="14 15">
    <name type="scientific">Candidatus Pseudoramibacter fermentans</name>
    <dbReference type="NCBI Taxonomy" id="2594427"/>
    <lineage>
        <taxon>Bacteria</taxon>
        <taxon>Bacillati</taxon>
        <taxon>Bacillota</taxon>
        <taxon>Clostridia</taxon>
        <taxon>Eubacteriales</taxon>
        <taxon>Eubacteriaceae</taxon>
        <taxon>Pseudoramibacter</taxon>
    </lineage>
</organism>
<accession>A0A6L5GRL6</accession>
<evidence type="ECO:0000256" key="10">
    <source>
        <dbReference type="ARBA" id="ARBA00048126"/>
    </source>
</evidence>
<dbReference type="InterPro" id="IPR036291">
    <property type="entry name" value="NAD(P)-bd_dom_sf"/>
</dbReference>
<evidence type="ECO:0000256" key="3">
    <source>
        <dbReference type="ARBA" id="ARBA00005854"/>
    </source>
</evidence>
<keyword evidence="7 12" id="KW-0560">Oxidoreductase</keyword>
<comment type="pathway">
    <text evidence="2">Amino-acid biosynthesis; L-serine biosynthesis; L-serine from 3-phospho-D-glycerate: step 1/3.</text>
</comment>
<dbReference type="Proteomes" id="UP000473648">
    <property type="component" value="Unassembled WGS sequence"/>
</dbReference>
<evidence type="ECO:0000256" key="8">
    <source>
        <dbReference type="ARBA" id="ARBA00023027"/>
    </source>
</evidence>
<dbReference type="InterPro" id="IPR006139">
    <property type="entry name" value="D-isomer_2_OHA_DH_cat_dom"/>
</dbReference>
<dbReference type="InterPro" id="IPR045865">
    <property type="entry name" value="ACT-like_dom_sf"/>
</dbReference>
<dbReference type="PANTHER" id="PTHR42938:SF47">
    <property type="entry name" value="HYDROXYPYRUVATE REDUCTASE"/>
    <property type="match status" value="1"/>
</dbReference>
<evidence type="ECO:0000256" key="5">
    <source>
        <dbReference type="ARBA" id="ARBA00013143"/>
    </source>
</evidence>
<evidence type="ECO:0000256" key="4">
    <source>
        <dbReference type="ARBA" id="ARBA00013001"/>
    </source>
</evidence>
<dbReference type="InterPro" id="IPR002912">
    <property type="entry name" value="ACT_dom"/>
</dbReference>
<keyword evidence="15" id="KW-1185">Reference proteome</keyword>
<dbReference type="CDD" id="cd12174">
    <property type="entry name" value="PGDH_like_3"/>
    <property type="match status" value="1"/>
</dbReference>
<dbReference type="UniPathway" id="UPA00135">
    <property type="reaction ID" value="UER00196"/>
</dbReference>
<evidence type="ECO:0000256" key="7">
    <source>
        <dbReference type="ARBA" id="ARBA00023002"/>
    </source>
</evidence>
<dbReference type="AlphaFoldDB" id="A0A6L5GRL6"/>
<dbReference type="PROSITE" id="PS00671">
    <property type="entry name" value="D_2_HYDROXYACID_DH_3"/>
    <property type="match status" value="1"/>
</dbReference>
<dbReference type="GO" id="GO:0051287">
    <property type="term" value="F:NAD binding"/>
    <property type="evidence" value="ECO:0007669"/>
    <property type="project" value="InterPro"/>
</dbReference>
<sequence>MNYQIKTLNNISKKGLKQLTEQYVVDQEGADSPDAILVRSAKMHDMAFNDNLSFIGRAGAGVNNIPLDRCAEQGIVVCNAPGANANAVKELVATAMLISSRKVVQGIEWTKTLDGTKTDIGAAVEKNKKAFAGPELYKKKMGVIGLGAIGLLVANMAVDFGMKVYGFDPFITIKHAWGLSRKVKRASSLEALFQNCDYISIHVPYMEATKNYINADLLALAKPNLRLLNLARGGLVDEDALAEALENNKIAAYVTDFPSNKTIHMKNAINIPHLGASTPESEENCATMVVNSLREYMENGNIINSVNYPDCSMGECETAHRITVAHQNIPNMIASITTVLAKDNVNIANMTNKNKGKYAYTMIDIDSEDFKVETLDDLKAIEGVTRVRLVK</sequence>
<dbReference type="PROSITE" id="PS51671">
    <property type="entry name" value="ACT"/>
    <property type="match status" value="1"/>
</dbReference>
<dbReference type="EMBL" id="VOGB01000004">
    <property type="protein sequence ID" value="MQM72722.1"/>
    <property type="molecule type" value="Genomic_DNA"/>
</dbReference>
<dbReference type="Gene3D" id="3.30.70.260">
    <property type="match status" value="1"/>
</dbReference>
<dbReference type="Gene3D" id="3.40.50.720">
    <property type="entry name" value="NAD(P)-binding Rossmann-like Domain"/>
    <property type="match status" value="2"/>
</dbReference>
<comment type="similarity">
    <text evidence="3 12">Belongs to the D-isomer specific 2-hydroxyacid dehydrogenase family.</text>
</comment>
<dbReference type="InterPro" id="IPR029753">
    <property type="entry name" value="D-isomer_DH_CS"/>
</dbReference>
<dbReference type="PANTHER" id="PTHR42938">
    <property type="entry name" value="FORMATE DEHYDROGENASE 1"/>
    <property type="match status" value="1"/>
</dbReference>
<evidence type="ECO:0000256" key="9">
    <source>
        <dbReference type="ARBA" id="ARBA00030455"/>
    </source>
</evidence>
<dbReference type="EC" id="1.1.1.95" evidence="5"/>